<keyword evidence="5" id="KW-0970">Cilium biogenesis/degradation</keyword>
<dbReference type="VEuPathDB" id="CryptoDB:Cvel_19486"/>
<evidence type="ECO:0000256" key="4">
    <source>
        <dbReference type="ARBA" id="ARBA00022490"/>
    </source>
</evidence>
<evidence type="ECO:0000256" key="3">
    <source>
        <dbReference type="ARBA" id="ARBA00022448"/>
    </source>
</evidence>
<dbReference type="EMBL" id="CDMZ01000755">
    <property type="protein sequence ID" value="CEM20864.1"/>
    <property type="molecule type" value="Genomic_DNA"/>
</dbReference>
<keyword evidence="3" id="KW-0813">Transport</keyword>
<dbReference type="Gene3D" id="3.40.250.10">
    <property type="entry name" value="Rhodanese-like domain"/>
    <property type="match status" value="1"/>
</dbReference>
<keyword evidence="9" id="KW-0966">Cell projection</keyword>
<dbReference type="InterPro" id="IPR036873">
    <property type="entry name" value="Rhodanese-like_dom_sf"/>
</dbReference>
<evidence type="ECO:0000256" key="7">
    <source>
        <dbReference type="ARBA" id="ARBA00023069"/>
    </source>
</evidence>
<sequence>MQKKIPVNPRYANVEPKINAHNPKVTTVPEKVVVKRRSELFKRIKAPDLAKLLHQNDPTQAESIYHLAEGEGGMETDRPREAVTRLGKDVQSLTLCDPAEKGKAPAGQMPPPRTAGQVSDAARSDAVVCFAEGDDGIVSETELMLLDLRDPEEFKKGHIDGATNFPLRLVTRDAFTPEMVMFKVYDKMLVVYHTDDKQGAVGATLFAEKGWDNTFLLSGGIETCNLLCPEIVQGDAPVAVRPKTGASAVSGMPTGAATSGSRLHTAASRVSGVRPAAGRATGTATGKRGDGKATGGLQGKGGGVGVAPRIGTGSALRKV</sequence>
<evidence type="ECO:0000256" key="6">
    <source>
        <dbReference type="ARBA" id="ARBA00022927"/>
    </source>
</evidence>
<dbReference type="PANTHER" id="PTHR44390">
    <property type="entry name" value="CENTROSOMAL PROTEIN OF 41 KDA"/>
    <property type="match status" value="1"/>
</dbReference>
<dbReference type="GO" id="GO:0060271">
    <property type="term" value="P:cilium assembly"/>
    <property type="evidence" value="ECO:0007669"/>
    <property type="project" value="TreeGrafter"/>
</dbReference>
<organism evidence="13">
    <name type="scientific">Chromera velia CCMP2878</name>
    <dbReference type="NCBI Taxonomy" id="1169474"/>
    <lineage>
        <taxon>Eukaryota</taxon>
        <taxon>Sar</taxon>
        <taxon>Alveolata</taxon>
        <taxon>Colpodellida</taxon>
        <taxon>Chromeraceae</taxon>
        <taxon>Chromera</taxon>
    </lineage>
</organism>
<dbReference type="Pfam" id="PF00581">
    <property type="entry name" value="Rhodanese"/>
    <property type="match status" value="1"/>
</dbReference>
<comment type="subcellular location">
    <subcellularLocation>
        <location evidence="1">Cytoplasm</location>
        <location evidence="1">Cytoskeleton</location>
        <location evidence="1">Cilium basal body</location>
    </subcellularLocation>
    <subcellularLocation>
        <location evidence="2">Cytoplasm</location>
        <location evidence="2">Cytoskeleton</location>
        <location evidence="2">Microtubule organizing center</location>
        <location evidence="2">Centrosome</location>
    </subcellularLocation>
</comment>
<keyword evidence="8" id="KW-0206">Cytoskeleton</keyword>
<comment type="similarity">
    <text evidence="10">Belongs to the CEP41 family.</text>
</comment>
<dbReference type="PANTHER" id="PTHR44390:SF1">
    <property type="entry name" value="CENTROSOMAL PROTEIN OF 41 KDA"/>
    <property type="match status" value="1"/>
</dbReference>
<evidence type="ECO:0000256" key="8">
    <source>
        <dbReference type="ARBA" id="ARBA00023212"/>
    </source>
</evidence>
<evidence type="ECO:0000259" key="12">
    <source>
        <dbReference type="SMART" id="SM00450"/>
    </source>
</evidence>
<evidence type="ECO:0000256" key="11">
    <source>
        <dbReference type="SAM" id="MobiDB-lite"/>
    </source>
</evidence>
<dbReference type="InterPro" id="IPR051889">
    <property type="entry name" value="CEP41"/>
</dbReference>
<keyword evidence="6" id="KW-0653">Protein transport</keyword>
<dbReference type="SUPFAM" id="SSF52821">
    <property type="entry name" value="Rhodanese/Cell cycle control phosphatase"/>
    <property type="match status" value="1"/>
</dbReference>
<reference evidence="13" key="1">
    <citation type="submission" date="2014-11" db="EMBL/GenBank/DDBJ databases">
        <authorList>
            <person name="Otto D Thomas"/>
            <person name="Naeem Raeece"/>
        </authorList>
    </citation>
    <scope>NUCLEOTIDE SEQUENCE</scope>
</reference>
<gene>
    <name evidence="13" type="ORF">Cvel_19486</name>
</gene>
<accession>A0A0G4FZ36</accession>
<evidence type="ECO:0000256" key="9">
    <source>
        <dbReference type="ARBA" id="ARBA00023273"/>
    </source>
</evidence>
<dbReference type="GO" id="GO:0005813">
    <property type="term" value="C:centrosome"/>
    <property type="evidence" value="ECO:0007669"/>
    <property type="project" value="UniProtKB-SubCell"/>
</dbReference>
<evidence type="ECO:0000256" key="10">
    <source>
        <dbReference type="ARBA" id="ARBA00038465"/>
    </source>
</evidence>
<feature type="compositionally biased region" description="Gly residues" evidence="11">
    <location>
        <begin position="292"/>
        <end position="305"/>
    </location>
</feature>
<evidence type="ECO:0000256" key="1">
    <source>
        <dbReference type="ARBA" id="ARBA00004120"/>
    </source>
</evidence>
<dbReference type="AlphaFoldDB" id="A0A0G4FZ36"/>
<evidence type="ECO:0000256" key="5">
    <source>
        <dbReference type="ARBA" id="ARBA00022794"/>
    </source>
</evidence>
<dbReference type="CDD" id="cd00158">
    <property type="entry name" value="RHOD"/>
    <property type="match status" value="1"/>
</dbReference>
<keyword evidence="7" id="KW-0969">Cilium</keyword>
<feature type="compositionally biased region" description="Low complexity" evidence="11">
    <location>
        <begin position="276"/>
        <end position="286"/>
    </location>
</feature>
<dbReference type="GO" id="GO:0015031">
    <property type="term" value="P:protein transport"/>
    <property type="evidence" value="ECO:0007669"/>
    <property type="project" value="UniProtKB-KW"/>
</dbReference>
<feature type="domain" description="Rhodanese" evidence="12">
    <location>
        <begin position="129"/>
        <end position="230"/>
    </location>
</feature>
<evidence type="ECO:0000313" key="13">
    <source>
        <dbReference type="EMBL" id="CEM20864.1"/>
    </source>
</evidence>
<evidence type="ECO:0000256" key="2">
    <source>
        <dbReference type="ARBA" id="ARBA00004300"/>
    </source>
</evidence>
<dbReference type="InterPro" id="IPR001763">
    <property type="entry name" value="Rhodanese-like_dom"/>
</dbReference>
<feature type="region of interest" description="Disordered" evidence="11">
    <location>
        <begin position="245"/>
        <end position="319"/>
    </location>
</feature>
<name>A0A0G4FZ36_9ALVE</name>
<keyword evidence="4" id="KW-0963">Cytoplasm</keyword>
<proteinExistence type="inferred from homology"/>
<protein>
    <recommendedName>
        <fullName evidence="12">Rhodanese domain-containing protein</fullName>
    </recommendedName>
</protein>
<dbReference type="GO" id="GO:0036064">
    <property type="term" value="C:ciliary basal body"/>
    <property type="evidence" value="ECO:0007669"/>
    <property type="project" value="TreeGrafter"/>
</dbReference>
<dbReference type="SMART" id="SM00450">
    <property type="entry name" value="RHOD"/>
    <property type="match status" value="1"/>
</dbReference>